<evidence type="ECO:0000313" key="2">
    <source>
        <dbReference type="EMBL" id="MBW8191377.1"/>
    </source>
</evidence>
<sequence length="109" mass="11829">MKKLLSMLKSIRAKRALKVASFAGIFTLIAVDATAGSGTAFQDIWDNEISTWLDGEPAMIIAALTLLMSLYTGIMKQNYVLAMGFFFCCVFMAYAGGIISSFFSAGFPM</sequence>
<reference evidence="2" key="1">
    <citation type="submission" date="2021-07" db="EMBL/GenBank/DDBJ databases">
        <title>Neiella marina sp. nov., isolated from the intestinal content of sea cucumber Apostichopus japonicus.</title>
        <authorList>
            <person name="Bai X."/>
        </authorList>
    </citation>
    <scope>NUCLEOTIDE SEQUENCE</scope>
    <source>
        <strain evidence="2">126</strain>
    </source>
</reference>
<gene>
    <name evidence="2" type="ORF">K0504_10035</name>
</gene>
<feature type="transmembrane region" description="Helical" evidence="1">
    <location>
        <begin position="81"/>
        <end position="103"/>
    </location>
</feature>
<dbReference type="EMBL" id="JAHZSS010000010">
    <property type="protein sequence ID" value="MBW8191377.1"/>
    <property type="molecule type" value="Genomic_DNA"/>
</dbReference>
<proteinExistence type="predicted"/>
<evidence type="ECO:0000256" key="1">
    <source>
        <dbReference type="SAM" id="Phobius"/>
    </source>
</evidence>
<protein>
    <submittedName>
        <fullName evidence="2">Uncharacterized protein</fullName>
    </submittedName>
</protein>
<comment type="caution">
    <text evidence="2">The sequence shown here is derived from an EMBL/GenBank/DDBJ whole genome shotgun (WGS) entry which is preliminary data.</text>
</comment>
<keyword evidence="1" id="KW-0472">Membrane</keyword>
<accession>A0ABS7EIA7</accession>
<keyword evidence="1" id="KW-1133">Transmembrane helix</keyword>
<feature type="transmembrane region" description="Helical" evidence="1">
    <location>
        <begin position="58"/>
        <end position="74"/>
    </location>
</feature>
<dbReference type="Proteomes" id="UP001166251">
    <property type="component" value="Unassembled WGS sequence"/>
</dbReference>
<keyword evidence="1" id="KW-0812">Transmembrane</keyword>
<dbReference type="RefSeq" id="WP_220104060.1">
    <property type="nucleotide sequence ID" value="NZ_JAHZSS010000010.1"/>
</dbReference>
<keyword evidence="3" id="KW-1185">Reference proteome</keyword>
<organism evidence="2 3">
    <name type="scientific">Neiella holothuriorum</name>
    <dbReference type="NCBI Taxonomy" id="2870530"/>
    <lineage>
        <taxon>Bacteria</taxon>
        <taxon>Pseudomonadati</taxon>
        <taxon>Pseudomonadota</taxon>
        <taxon>Gammaproteobacteria</taxon>
        <taxon>Alteromonadales</taxon>
        <taxon>Echinimonadaceae</taxon>
        <taxon>Neiella</taxon>
    </lineage>
</organism>
<name>A0ABS7EIA7_9GAMM</name>
<evidence type="ECO:0000313" key="3">
    <source>
        <dbReference type="Proteomes" id="UP001166251"/>
    </source>
</evidence>